<dbReference type="GO" id="GO:0008422">
    <property type="term" value="F:beta-glucosidase activity"/>
    <property type="evidence" value="ECO:0007669"/>
    <property type="project" value="UniProtKB-ARBA"/>
</dbReference>
<evidence type="ECO:0000313" key="5">
    <source>
        <dbReference type="Proteomes" id="UP000665020"/>
    </source>
</evidence>
<dbReference type="InterPro" id="IPR002772">
    <property type="entry name" value="Glyco_hydro_3_C"/>
</dbReference>
<dbReference type="FunFam" id="2.60.40.10:FF:000495">
    <property type="entry name" value="Periplasmic beta-glucosidase"/>
    <property type="match status" value="1"/>
</dbReference>
<comment type="similarity">
    <text evidence="1">Belongs to the glycosyl hydrolase 3 family.</text>
</comment>
<dbReference type="InterPro" id="IPR017853">
    <property type="entry name" value="GH"/>
</dbReference>
<dbReference type="Proteomes" id="UP000665020">
    <property type="component" value="Chromosome"/>
</dbReference>
<evidence type="ECO:0000313" key="4">
    <source>
        <dbReference type="EMBL" id="QTL99382.1"/>
    </source>
</evidence>
<dbReference type="RefSeq" id="WP_230867733.1">
    <property type="nucleotide sequence ID" value="NZ_CP046640.1"/>
</dbReference>
<dbReference type="GO" id="GO:0009251">
    <property type="term" value="P:glucan catabolic process"/>
    <property type="evidence" value="ECO:0007669"/>
    <property type="project" value="TreeGrafter"/>
</dbReference>
<dbReference type="Pfam" id="PF00933">
    <property type="entry name" value="Glyco_hydro_3"/>
    <property type="match status" value="1"/>
</dbReference>
<reference evidence="4" key="1">
    <citation type="submission" date="2019-12" db="EMBL/GenBank/DDBJ databases">
        <authorList>
            <person name="zhang j."/>
            <person name="sun C.M."/>
        </authorList>
    </citation>
    <scope>NUCLEOTIDE SEQUENCE</scope>
    <source>
        <strain evidence="4">NS-1</strain>
    </source>
</reference>
<evidence type="ECO:0000256" key="2">
    <source>
        <dbReference type="ARBA" id="ARBA00022801"/>
    </source>
</evidence>
<dbReference type="InterPro" id="IPR036962">
    <property type="entry name" value="Glyco_hydro_3_N_sf"/>
</dbReference>
<proteinExistence type="inferred from homology"/>
<dbReference type="PANTHER" id="PTHR42715">
    <property type="entry name" value="BETA-GLUCOSIDASE"/>
    <property type="match status" value="1"/>
</dbReference>
<evidence type="ECO:0000256" key="1">
    <source>
        <dbReference type="ARBA" id="ARBA00005336"/>
    </source>
</evidence>
<protein>
    <submittedName>
        <fullName evidence="4">Glycosyl hydrolase</fullName>
    </submittedName>
</protein>
<feature type="domain" description="Fibronectin type III-like" evidence="3">
    <location>
        <begin position="604"/>
        <end position="674"/>
    </location>
</feature>
<dbReference type="AlphaFoldDB" id="A0A8A7KNG1"/>
<dbReference type="InterPro" id="IPR050288">
    <property type="entry name" value="Cellulose_deg_GH3"/>
</dbReference>
<keyword evidence="2 4" id="KW-0378">Hydrolase</keyword>
<dbReference type="InterPro" id="IPR026891">
    <property type="entry name" value="Fn3-like"/>
</dbReference>
<dbReference type="PANTHER" id="PTHR42715:SF3">
    <property type="entry name" value="BETA-GLUCOSIDASE B-RELATED"/>
    <property type="match status" value="1"/>
</dbReference>
<dbReference type="Pfam" id="PF14310">
    <property type="entry name" value="Fn3-like"/>
    <property type="match status" value="1"/>
</dbReference>
<dbReference type="InterPro" id="IPR036881">
    <property type="entry name" value="Glyco_hydro_3_C_sf"/>
</dbReference>
<dbReference type="PRINTS" id="PR00133">
    <property type="entry name" value="GLHYDRLASE3"/>
</dbReference>
<keyword evidence="5" id="KW-1185">Reference proteome</keyword>
<gene>
    <name evidence="4" type="ORF">GM661_16175</name>
</gene>
<evidence type="ECO:0000259" key="3">
    <source>
        <dbReference type="SMART" id="SM01217"/>
    </source>
</evidence>
<dbReference type="KEGG" id="ifn:GM661_16175"/>
<dbReference type="EMBL" id="CP046640">
    <property type="protein sequence ID" value="QTL99382.1"/>
    <property type="molecule type" value="Genomic_DNA"/>
</dbReference>
<dbReference type="Gene3D" id="2.60.40.10">
    <property type="entry name" value="Immunoglobulins"/>
    <property type="match status" value="1"/>
</dbReference>
<dbReference type="SUPFAM" id="SSF51445">
    <property type="entry name" value="(Trans)glycosidases"/>
    <property type="match status" value="1"/>
</dbReference>
<dbReference type="Gene3D" id="3.40.50.1700">
    <property type="entry name" value="Glycoside hydrolase family 3 C-terminal domain"/>
    <property type="match status" value="1"/>
</dbReference>
<dbReference type="Pfam" id="PF01915">
    <property type="entry name" value="Glyco_hydro_3_C"/>
    <property type="match status" value="1"/>
</dbReference>
<sequence length="686" mass="77117">MTVKIWQRQKRTEDEINKLARKILAKMTLEQKVNQMSGDSFYTKEAVDNMMENGYNLEPYYAGQDEELGIPPIAFTDGPRGIVIGNSTCFPVSMARAASWDIGLEERIADVMGIEARAQGANYYGGVCINLLRHPAWGRAQETFGEDPFLLGEFGSAQVRGIQSHNVIACIKHFAVNSMENARFKVDVNLDERTLREVYLPHFKRCIDEGAGSVMSAYNKVRGKYCGHNEYLLSKVLKEDWNFDGFVITDFVFGMYDGEKAAKAGIDIEMPFTMHYGDKLKKLVEEKKIDEEVIDNAVLRIIRQKLKFITAEDKQNYDISMVACKEHRGLARESAEKSMVLLKNQNNILPINTDEVKKVAVIGSLANTPNTGDRGSSNVRNEYTVTPLEGIKNLVGRDIKINYQDGSDLKEVARVASAADLVIVITGNRTGDEGEYLEDFGDANNGGDRDSLTIAEEEYEILDTAINENENSIVVLTGGSVIMMEEWKERAAAILIAWYSGMEGGNALARILFGEVNPSGKLPFTIPSSEEELPFFDKDAEEINYGYYHGYTLFDKEKYKPAFPFGYGISYTSYSYDNLQTELKNEVITVNIDVKNQGDIEGEEVVQYYVGFSNSKVDRPLKLLKGFKKIVLAPQETKTVSCDIKIDELAYYNDKTEKWEIEDIEYEIYAGPSSDNEDLLATKINI</sequence>
<dbReference type="InterPro" id="IPR001764">
    <property type="entry name" value="Glyco_hydro_3_N"/>
</dbReference>
<name>A0A8A7KNG1_9FIRM</name>
<organism evidence="4 5">
    <name type="scientific">Iocasia fonsfrigidae</name>
    <dbReference type="NCBI Taxonomy" id="2682810"/>
    <lineage>
        <taxon>Bacteria</taxon>
        <taxon>Bacillati</taxon>
        <taxon>Bacillota</taxon>
        <taxon>Clostridia</taxon>
        <taxon>Halanaerobiales</taxon>
        <taxon>Halanaerobiaceae</taxon>
        <taxon>Iocasia</taxon>
    </lineage>
</organism>
<dbReference type="SMART" id="SM01217">
    <property type="entry name" value="Fn3_like"/>
    <property type="match status" value="1"/>
</dbReference>
<dbReference type="Gene3D" id="3.20.20.300">
    <property type="entry name" value="Glycoside hydrolase, family 3, N-terminal domain"/>
    <property type="match status" value="1"/>
</dbReference>
<accession>A0A8A7KNG1</accession>
<dbReference type="SUPFAM" id="SSF52279">
    <property type="entry name" value="Beta-D-glucan exohydrolase, C-terminal domain"/>
    <property type="match status" value="1"/>
</dbReference>
<dbReference type="InterPro" id="IPR013783">
    <property type="entry name" value="Ig-like_fold"/>
</dbReference>